<dbReference type="Proteomes" id="UP000240400">
    <property type="component" value="Unassembled WGS sequence"/>
</dbReference>
<protein>
    <submittedName>
        <fullName evidence="3">ABC transporter substrate-binding protein</fullName>
    </submittedName>
    <submittedName>
        <fullName evidence="4">Mn+2/Zn+2 ABC transporter periplasmic protein</fullName>
    </submittedName>
</protein>
<feature type="chain" id="PRO_5041533478" evidence="2">
    <location>
        <begin position="22"/>
        <end position="332"/>
    </location>
</feature>
<dbReference type="PANTHER" id="PTHR42953:SF8">
    <property type="entry name" value="ZINT DOMAIN-CONTAINING PROTEIN"/>
    <property type="match status" value="1"/>
</dbReference>
<dbReference type="GO" id="GO:0007155">
    <property type="term" value="P:cell adhesion"/>
    <property type="evidence" value="ECO:0007669"/>
    <property type="project" value="InterPro"/>
</dbReference>
<dbReference type="InterPro" id="IPR006129">
    <property type="entry name" value="AdhesinB"/>
</dbReference>
<evidence type="ECO:0000313" key="6">
    <source>
        <dbReference type="Proteomes" id="UP000254412"/>
    </source>
</evidence>
<dbReference type="EMBL" id="PZHR01000004">
    <property type="protein sequence ID" value="PTK60593.1"/>
    <property type="molecule type" value="Genomic_DNA"/>
</dbReference>
<feature type="signal peptide" evidence="2">
    <location>
        <begin position="1"/>
        <end position="21"/>
    </location>
</feature>
<dbReference type="SUPFAM" id="SSF53807">
    <property type="entry name" value="Helical backbone' metal receptor"/>
    <property type="match status" value="1"/>
</dbReference>
<dbReference type="RefSeq" id="WP_096808425.1">
    <property type="nucleotide sequence ID" value="NZ_BMCF01000001.1"/>
</dbReference>
<evidence type="ECO:0000313" key="4">
    <source>
        <dbReference type="EMBL" id="SUM54212.1"/>
    </source>
</evidence>
<dbReference type="KEGG" id="snl:BJD96_02295"/>
<name>A0A291JHB5_9STAP</name>
<accession>A0A291JHB5</accession>
<dbReference type="InterPro" id="IPR006127">
    <property type="entry name" value="ZnuA-like"/>
</dbReference>
<dbReference type="GO" id="GO:0030001">
    <property type="term" value="P:metal ion transport"/>
    <property type="evidence" value="ECO:0007669"/>
    <property type="project" value="InterPro"/>
</dbReference>
<organism evidence="3 5">
    <name type="scientific">Staphylococcus nepalensis</name>
    <dbReference type="NCBI Taxonomy" id="214473"/>
    <lineage>
        <taxon>Bacteria</taxon>
        <taxon>Bacillati</taxon>
        <taxon>Bacillota</taxon>
        <taxon>Bacilli</taxon>
        <taxon>Bacillales</taxon>
        <taxon>Staphylococcaceae</taxon>
        <taxon>Staphylococcus</taxon>
    </lineage>
</organism>
<reference evidence="3" key="2">
    <citation type="submission" date="2018-03" db="EMBL/GenBank/DDBJ databases">
        <authorList>
            <person name="Keele B.F."/>
        </authorList>
    </citation>
    <scope>NUCLEOTIDE SEQUENCE</scope>
    <source>
        <strain evidence="3">SNUC 4337</strain>
    </source>
</reference>
<dbReference type="EMBL" id="UHDS01000001">
    <property type="protein sequence ID" value="SUM54212.1"/>
    <property type="molecule type" value="Genomic_DNA"/>
</dbReference>
<dbReference type="GO" id="GO:0046872">
    <property type="term" value="F:metal ion binding"/>
    <property type="evidence" value="ECO:0007669"/>
    <property type="project" value="InterPro"/>
</dbReference>
<evidence type="ECO:0000313" key="5">
    <source>
        <dbReference type="Proteomes" id="UP000240400"/>
    </source>
</evidence>
<sequence>MKKRVLFILTCIFIVLLSACGNINTEKKDVSSNNKLKIYTTAFAFQSFTEQIGGKYVDVNSIYPPGADMHSFEPTQKEMINIAKSDLFIYSNEEMDPVAKKVATSINNDRLKLPVAQDLNHGDLIASHEHEHEHDHEHEHETHTEHDGHDSHEGHNHEGQDPHVWLDPVLNKKFVKAIKDDLVEKDPKHQSYYMQNYKRLIKDINQIDNKMKKITQHPKRDTVIISHDSIGYLANRYHFKQQGVSGMNNEEPSQRELMNIVRNMNKTKQPYVLYEQNITSKVTDVIQKESNTTPLKFHNMATLSKEEVSDDEITYQSLMKENMKSLDKALNE</sequence>
<feature type="compositionally biased region" description="Basic and acidic residues" evidence="1">
    <location>
        <begin position="129"/>
        <end position="161"/>
    </location>
</feature>
<dbReference type="InterPro" id="IPR050492">
    <property type="entry name" value="Bact_metal-bind_prot9"/>
</dbReference>
<keyword evidence="2" id="KW-0732">Signal</keyword>
<gene>
    <name evidence="4" type="primary">adcA</name>
    <name evidence="3" type="ORF">BUZ61_01500</name>
    <name evidence="4" type="ORF">NCTC13834_00497</name>
</gene>
<dbReference type="GeneID" id="66775903"/>
<dbReference type="AlphaFoldDB" id="A0A291JHB5"/>
<evidence type="ECO:0000313" key="3">
    <source>
        <dbReference type="EMBL" id="PTK60593.1"/>
    </source>
</evidence>
<reference evidence="4 6" key="3">
    <citation type="submission" date="2018-06" db="EMBL/GenBank/DDBJ databases">
        <authorList>
            <consortium name="Pathogen Informatics"/>
            <person name="Doyle S."/>
        </authorList>
    </citation>
    <scope>NUCLEOTIDE SEQUENCE [LARGE SCALE GENOMIC DNA]</scope>
    <source>
        <strain evidence="4 6">NCTC13834</strain>
    </source>
</reference>
<reference evidence="3 5" key="1">
    <citation type="journal article" date="2016" name="Front. Microbiol.">
        <title>Comprehensive Phylogenetic Analysis of Bovine Non-aureus Staphylococci Species Based on Whole-Genome Sequencing.</title>
        <authorList>
            <person name="Naushad S."/>
            <person name="Barkema H.W."/>
            <person name="Luby C."/>
            <person name="Condas L.A."/>
            <person name="Nobrega D.B."/>
            <person name="Carson D.A."/>
            <person name="De Buck J."/>
        </authorList>
    </citation>
    <scope>NUCLEOTIDE SEQUENCE [LARGE SCALE GENOMIC DNA]</scope>
    <source>
        <strain evidence="3 5">SNUC 4337</strain>
    </source>
</reference>
<dbReference type="Proteomes" id="UP000254412">
    <property type="component" value="Unassembled WGS sequence"/>
</dbReference>
<dbReference type="OrthoDB" id="9810636at2"/>
<dbReference type="PROSITE" id="PS51257">
    <property type="entry name" value="PROKAR_LIPOPROTEIN"/>
    <property type="match status" value="1"/>
</dbReference>
<dbReference type="PRINTS" id="PR00691">
    <property type="entry name" value="ADHESINB"/>
</dbReference>
<evidence type="ECO:0000256" key="1">
    <source>
        <dbReference type="SAM" id="MobiDB-lite"/>
    </source>
</evidence>
<dbReference type="PANTHER" id="PTHR42953">
    <property type="entry name" value="HIGH-AFFINITY ZINC UPTAKE SYSTEM PROTEIN ZNUA-RELATED"/>
    <property type="match status" value="1"/>
</dbReference>
<dbReference type="Pfam" id="PF01297">
    <property type="entry name" value="ZnuA"/>
    <property type="match status" value="1"/>
</dbReference>
<dbReference type="Gene3D" id="3.40.50.1980">
    <property type="entry name" value="Nitrogenase molybdenum iron protein domain"/>
    <property type="match status" value="2"/>
</dbReference>
<proteinExistence type="predicted"/>
<evidence type="ECO:0000256" key="2">
    <source>
        <dbReference type="SAM" id="SignalP"/>
    </source>
</evidence>
<feature type="region of interest" description="Disordered" evidence="1">
    <location>
        <begin position="129"/>
        <end position="164"/>
    </location>
</feature>